<dbReference type="CDD" id="cd22632">
    <property type="entry name" value="Kunitz_ELP-like"/>
    <property type="match status" value="1"/>
</dbReference>
<feature type="domain" description="BPTI/Kunitz inhibitor" evidence="2">
    <location>
        <begin position="75"/>
        <end position="125"/>
    </location>
</feature>
<evidence type="ECO:0000313" key="4">
    <source>
        <dbReference type="Proteomes" id="UP000694561"/>
    </source>
</evidence>
<dbReference type="InterPro" id="IPR050098">
    <property type="entry name" value="TFPI/VKTCI-like"/>
</dbReference>
<protein>
    <recommendedName>
        <fullName evidence="2">BPTI/Kunitz inhibitor domain-containing protein</fullName>
    </recommendedName>
</protein>
<proteinExistence type="predicted"/>
<keyword evidence="4" id="KW-1185">Reference proteome</keyword>
<dbReference type="PROSITE" id="PS00280">
    <property type="entry name" value="BPTI_KUNITZ_1"/>
    <property type="match status" value="1"/>
</dbReference>
<dbReference type="GO" id="GO:0004867">
    <property type="term" value="F:serine-type endopeptidase inhibitor activity"/>
    <property type="evidence" value="ECO:0007669"/>
    <property type="project" value="InterPro"/>
</dbReference>
<dbReference type="GeneTree" id="ENSGT00950000183558"/>
<dbReference type="FunFam" id="4.10.410.10:FF:000004">
    <property type="entry name" value="Tissue factor pathway inhibitor"/>
    <property type="match status" value="1"/>
</dbReference>
<dbReference type="Pfam" id="PF00014">
    <property type="entry name" value="Kunitz_BPTI"/>
    <property type="match status" value="1"/>
</dbReference>
<reference evidence="3" key="2">
    <citation type="submission" date="2025-09" db="UniProtKB">
        <authorList>
            <consortium name="Ensembl"/>
        </authorList>
    </citation>
    <scope>IDENTIFICATION</scope>
</reference>
<dbReference type="PROSITE" id="PS50279">
    <property type="entry name" value="BPTI_KUNITZ_2"/>
    <property type="match status" value="1"/>
</dbReference>
<dbReference type="Ensembl" id="ENSMMNT00015000017.1">
    <property type="protein sequence ID" value="ENSMMNP00015000009.1"/>
    <property type="gene ID" value="ENSMMNG00015000017.1"/>
</dbReference>
<dbReference type="PANTHER" id="PTHR10083">
    <property type="entry name" value="KUNITZ-TYPE PROTEASE INHIBITOR-RELATED"/>
    <property type="match status" value="1"/>
</dbReference>
<dbReference type="PANTHER" id="PTHR10083:SF380">
    <property type="entry name" value="COLOSTRUM TRYPSIN INHIBITOR"/>
    <property type="match status" value="1"/>
</dbReference>
<dbReference type="PRINTS" id="PR00759">
    <property type="entry name" value="BASICPTASE"/>
</dbReference>
<organism evidence="3 4">
    <name type="scientific">Monodon monoceros</name>
    <name type="common">Narwhal</name>
    <name type="synonym">Ceratodon monodon</name>
    <dbReference type="NCBI Taxonomy" id="40151"/>
    <lineage>
        <taxon>Eukaryota</taxon>
        <taxon>Metazoa</taxon>
        <taxon>Chordata</taxon>
        <taxon>Craniata</taxon>
        <taxon>Vertebrata</taxon>
        <taxon>Euteleostomi</taxon>
        <taxon>Mammalia</taxon>
        <taxon>Eutheria</taxon>
        <taxon>Laurasiatheria</taxon>
        <taxon>Artiodactyla</taxon>
        <taxon>Whippomorpha</taxon>
        <taxon>Cetacea</taxon>
        <taxon>Odontoceti</taxon>
        <taxon>Monodontidae</taxon>
        <taxon>Monodon</taxon>
    </lineage>
</organism>
<sequence>MPKNIKDNVLESRASNSLFTFHILAPLLLSTANKRVGSVVDLVEQAVMTILLSDPEALTSLQPVFCLEPPYTDPCKLPAVRGPCKASLHRYFYNSTSIECEPFTYGGCQGNANNFETTEICVRVCKPPGESSDGNRRSNGGDSMLGM</sequence>
<dbReference type="SMART" id="SM00131">
    <property type="entry name" value="KU"/>
    <property type="match status" value="1"/>
</dbReference>
<evidence type="ECO:0000313" key="3">
    <source>
        <dbReference type="Ensembl" id="ENSMMNP00015000009.1"/>
    </source>
</evidence>
<evidence type="ECO:0000256" key="1">
    <source>
        <dbReference type="ARBA" id="ARBA00023157"/>
    </source>
</evidence>
<accession>A0A8C6F0B4</accession>
<evidence type="ECO:0000259" key="2">
    <source>
        <dbReference type="PROSITE" id="PS50279"/>
    </source>
</evidence>
<dbReference type="AlphaFoldDB" id="A0A8C6F0B4"/>
<name>A0A8C6F0B4_MONMO</name>
<dbReference type="InterPro" id="IPR036880">
    <property type="entry name" value="Kunitz_BPTI_sf"/>
</dbReference>
<dbReference type="InterPro" id="IPR002223">
    <property type="entry name" value="Kunitz_BPTI"/>
</dbReference>
<keyword evidence="1" id="KW-1015">Disulfide bond</keyword>
<reference evidence="3" key="1">
    <citation type="submission" date="2025-08" db="UniProtKB">
        <authorList>
            <consortium name="Ensembl"/>
        </authorList>
    </citation>
    <scope>IDENTIFICATION</scope>
</reference>
<dbReference type="InterPro" id="IPR020901">
    <property type="entry name" value="Prtase_inh_Kunz-CS"/>
</dbReference>
<dbReference type="GO" id="GO:0005615">
    <property type="term" value="C:extracellular space"/>
    <property type="evidence" value="ECO:0007669"/>
    <property type="project" value="TreeGrafter"/>
</dbReference>
<dbReference type="Gene3D" id="4.10.410.10">
    <property type="entry name" value="Pancreatic trypsin inhibitor Kunitz domain"/>
    <property type="match status" value="1"/>
</dbReference>
<dbReference type="SUPFAM" id="SSF57362">
    <property type="entry name" value="BPTI-like"/>
    <property type="match status" value="1"/>
</dbReference>
<dbReference type="Proteomes" id="UP000694561">
    <property type="component" value="Unplaced"/>
</dbReference>